<dbReference type="PANTHER" id="PTHR24103">
    <property type="entry name" value="E3 UBIQUITIN-PROTEIN LIGASE TRIM"/>
    <property type="match status" value="1"/>
</dbReference>
<evidence type="ECO:0000256" key="4">
    <source>
        <dbReference type="ARBA" id="ARBA00004419"/>
    </source>
</evidence>
<dbReference type="InterPro" id="IPR006574">
    <property type="entry name" value="PRY"/>
</dbReference>
<evidence type="ECO:0000256" key="7">
    <source>
        <dbReference type="ARBA" id="ARBA00012483"/>
    </source>
</evidence>
<dbReference type="PROSITE" id="PS50119">
    <property type="entry name" value="ZF_BBOX"/>
    <property type="match status" value="1"/>
</dbReference>
<evidence type="ECO:0000256" key="18">
    <source>
        <dbReference type="ARBA" id="ARBA00023306"/>
    </source>
</evidence>
<keyword evidence="14" id="KW-0694">RNA-binding</keyword>
<dbReference type="InterPro" id="IPR000315">
    <property type="entry name" value="Znf_B-box"/>
</dbReference>
<dbReference type="PRINTS" id="PR01407">
    <property type="entry name" value="BUTYPHLNCDUF"/>
</dbReference>
<evidence type="ECO:0000256" key="3">
    <source>
        <dbReference type="ARBA" id="ARBA00004210"/>
    </source>
</evidence>
<dbReference type="GO" id="GO:0008270">
    <property type="term" value="F:zinc ion binding"/>
    <property type="evidence" value="ECO:0007669"/>
    <property type="project" value="UniProtKB-KW"/>
</dbReference>
<evidence type="ECO:0000256" key="23">
    <source>
        <dbReference type="ARBA" id="ARBA00078316"/>
    </source>
</evidence>
<proteinExistence type="inferred from homology"/>
<keyword evidence="10" id="KW-0479">Metal-binding</keyword>
<dbReference type="InterPro" id="IPR001841">
    <property type="entry name" value="Znf_RING"/>
</dbReference>
<dbReference type="Pfam" id="PF00622">
    <property type="entry name" value="SPRY"/>
    <property type="match status" value="1"/>
</dbReference>
<keyword evidence="18" id="KW-0131">Cell cycle</keyword>
<keyword evidence="31" id="KW-1185">Reference proteome</keyword>
<evidence type="ECO:0000256" key="19">
    <source>
        <dbReference type="ARBA" id="ARBA00023329"/>
    </source>
</evidence>
<dbReference type="InterPro" id="IPR013083">
    <property type="entry name" value="Znf_RING/FYVE/PHD"/>
</dbReference>
<dbReference type="AlphaFoldDB" id="A0A1U7TI32"/>
<evidence type="ECO:0000256" key="10">
    <source>
        <dbReference type="ARBA" id="ARBA00022723"/>
    </source>
</evidence>
<evidence type="ECO:0000256" key="6">
    <source>
        <dbReference type="ARBA" id="ARBA00008518"/>
    </source>
</evidence>
<keyword evidence="17" id="KW-0687">Ribonucleoprotein</keyword>
<comment type="similarity">
    <text evidence="6">Belongs to the TRIM/RBCC family.</text>
</comment>
<dbReference type="GO" id="GO:1990904">
    <property type="term" value="C:ribonucleoprotein complex"/>
    <property type="evidence" value="ECO:0007669"/>
    <property type="project" value="UniProtKB-KW"/>
</dbReference>
<dbReference type="GO" id="GO:0005776">
    <property type="term" value="C:autophagosome"/>
    <property type="evidence" value="ECO:0007669"/>
    <property type="project" value="UniProtKB-SubCell"/>
</dbReference>
<keyword evidence="19" id="KW-0968">Cytoplasmic vesicle</keyword>
<dbReference type="GO" id="GO:0031410">
    <property type="term" value="C:cytoplasmic vesicle"/>
    <property type="evidence" value="ECO:0007669"/>
    <property type="project" value="UniProtKB-KW"/>
</dbReference>
<evidence type="ECO:0000256" key="22">
    <source>
        <dbReference type="ARBA" id="ARBA00077845"/>
    </source>
</evidence>
<dbReference type="GeneID" id="103256624"/>
<feature type="domain" description="B30.2/SPRY" evidence="30">
    <location>
        <begin position="260"/>
        <end position="459"/>
    </location>
</feature>
<evidence type="ECO:0000259" key="29">
    <source>
        <dbReference type="PROSITE" id="PS50119"/>
    </source>
</evidence>
<dbReference type="InterPro" id="IPR013320">
    <property type="entry name" value="ConA-like_dom_sf"/>
</dbReference>
<keyword evidence="9" id="KW-0808">Transferase</keyword>
<keyword evidence="8" id="KW-0963">Cytoplasm</keyword>
<name>A0A1U7TI32_CARSF</name>
<evidence type="ECO:0000256" key="27">
    <source>
        <dbReference type="SAM" id="Coils"/>
    </source>
</evidence>
<evidence type="ECO:0000313" key="32">
    <source>
        <dbReference type="RefSeq" id="XP_008052637.1"/>
    </source>
</evidence>
<dbReference type="CDD" id="cd12900">
    <property type="entry name" value="SPRY_PRY_TRIM21"/>
    <property type="match status" value="1"/>
</dbReference>
<dbReference type="InterPro" id="IPR020457">
    <property type="entry name" value="Znf_B-box_chordata"/>
</dbReference>
<dbReference type="SMART" id="SM00589">
    <property type="entry name" value="PRY"/>
    <property type="match status" value="1"/>
</dbReference>
<evidence type="ECO:0000256" key="16">
    <source>
        <dbReference type="ARBA" id="ARBA00023125"/>
    </source>
</evidence>
<dbReference type="Pfam" id="PF13765">
    <property type="entry name" value="PRY"/>
    <property type="match status" value="1"/>
</dbReference>
<feature type="coiled-coil region" evidence="27">
    <location>
        <begin position="121"/>
        <end position="151"/>
    </location>
</feature>
<dbReference type="InterPro" id="IPR001870">
    <property type="entry name" value="B30.2/SPRY"/>
</dbReference>
<dbReference type="OrthoDB" id="128536at2759"/>
<dbReference type="GO" id="GO:0061630">
    <property type="term" value="F:ubiquitin protein ligase activity"/>
    <property type="evidence" value="ECO:0007669"/>
    <property type="project" value="UniProtKB-EC"/>
</dbReference>
<dbReference type="InterPro" id="IPR050143">
    <property type="entry name" value="TRIM/RBCC"/>
</dbReference>
<evidence type="ECO:0000256" key="17">
    <source>
        <dbReference type="ARBA" id="ARBA00023274"/>
    </source>
</evidence>
<dbReference type="PROSITE" id="PS50089">
    <property type="entry name" value="ZF_RING_2"/>
    <property type="match status" value="1"/>
</dbReference>
<evidence type="ECO:0000256" key="26">
    <source>
        <dbReference type="PROSITE-ProRule" id="PRU00024"/>
    </source>
</evidence>
<dbReference type="InterPro" id="IPR003877">
    <property type="entry name" value="SPRY_dom"/>
</dbReference>
<dbReference type="InterPro" id="IPR043136">
    <property type="entry name" value="B30.2/SPRY_sf"/>
</dbReference>
<evidence type="ECO:0000256" key="13">
    <source>
        <dbReference type="ARBA" id="ARBA00022833"/>
    </source>
</evidence>
<dbReference type="CTD" id="6737"/>
<dbReference type="SMART" id="SM00449">
    <property type="entry name" value="SPRY"/>
    <property type="match status" value="1"/>
</dbReference>
<dbReference type="FunFam" id="3.30.40.10:FF:000144">
    <property type="entry name" value="Tripartite motif-containing 5 (Predicted)"/>
    <property type="match status" value="1"/>
</dbReference>
<dbReference type="SUPFAM" id="SSF49899">
    <property type="entry name" value="Concanavalin A-like lectins/glucanases"/>
    <property type="match status" value="1"/>
</dbReference>
<keyword evidence="15 27" id="KW-0175">Coiled coil</keyword>
<dbReference type="PROSITE" id="PS00518">
    <property type="entry name" value="ZF_RING_1"/>
    <property type="match status" value="1"/>
</dbReference>
<evidence type="ECO:0000256" key="21">
    <source>
        <dbReference type="ARBA" id="ARBA00076800"/>
    </source>
</evidence>
<dbReference type="Pfam" id="PF00097">
    <property type="entry name" value="zf-C3HC4"/>
    <property type="match status" value="1"/>
</dbReference>
<dbReference type="Gene3D" id="2.60.120.920">
    <property type="match status" value="1"/>
</dbReference>
<comment type="subcellular location">
    <subcellularLocation>
        <location evidence="2">Cytoplasm</location>
        <location evidence="2">P-body</location>
    </subcellularLocation>
    <subcellularLocation>
        <location evidence="3">Cytoplasm</location>
        <location evidence="3">Stress granule</location>
    </subcellularLocation>
    <subcellularLocation>
        <location evidence="4">Cytoplasmic vesicle</location>
        <location evidence="4">Autophagosome</location>
    </subcellularLocation>
</comment>
<evidence type="ECO:0000256" key="5">
    <source>
        <dbReference type="ARBA" id="ARBA00004906"/>
    </source>
</evidence>
<keyword evidence="12" id="KW-0833">Ubl conjugation pathway</keyword>
<evidence type="ECO:0000256" key="9">
    <source>
        <dbReference type="ARBA" id="ARBA00022679"/>
    </source>
</evidence>
<dbReference type="InterPro" id="IPR018957">
    <property type="entry name" value="Znf_C3HC4_RING-type"/>
</dbReference>
<dbReference type="Pfam" id="PF00643">
    <property type="entry name" value="zf-B_box"/>
    <property type="match status" value="1"/>
</dbReference>
<dbReference type="InterPro" id="IPR035831">
    <property type="entry name" value="PRY/SPRY_TRIM21"/>
</dbReference>
<dbReference type="InterPro" id="IPR017907">
    <property type="entry name" value="Znf_RING_CS"/>
</dbReference>
<protein>
    <recommendedName>
        <fullName evidence="20">E3 ubiquitin-protein ligase TRIM21</fullName>
        <ecNumber evidence="7">2.3.2.27</ecNumber>
    </recommendedName>
    <alternativeName>
        <fullName evidence="22">52 kDa Ro protein</fullName>
    </alternativeName>
    <alternativeName>
        <fullName evidence="23">52 kDa ribonucleoprotein autoantigen Ro/SS-A</fullName>
    </alternativeName>
    <alternativeName>
        <fullName evidence="25">Ro(SS-A)</fullName>
    </alternativeName>
    <alternativeName>
        <fullName evidence="24">Sjoegren syndrome type A antigen</fullName>
    </alternativeName>
    <alternativeName>
        <fullName evidence="21">Tripartite motif-containing protein 21</fullName>
    </alternativeName>
</protein>
<evidence type="ECO:0000256" key="8">
    <source>
        <dbReference type="ARBA" id="ARBA00022490"/>
    </source>
</evidence>
<feature type="domain" description="RING-type" evidence="28">
    <location>
        <begin position="8"/>
        <end position="47"/>
    </location>
</feature>
<evidence type="ECO:0000256" key="1">
    <source>
        <dbReference type="ARBA" id="ARBA00000900"/>
    </source>
</evidence>
<evidence type="ECO:0000256" key="25">
    <source>
        <dbReference type="ARBA" id="ARBA00083069"/>
    </source>
</evidence>
<sequence length="461" mass="53262">MMWEEVTCSVCLDAFVEPVSIECGHNFCQECISQVGKDGGSVCPVCRNRFLLKNLRPNRQLANMVDNLKQISENAREGAQGERCVVHGERLHLFCEVDGKALCWVCAQSRKHRDHSMIPIEEAVQEYQEKLQVALEELKRKQEMTEKLELNIAMKRADWKRTVEIQKSRIHAEFVQQKNFLVEEEQRQLQQLEKEEREQLRLLGEREAEVTQQTQALQELISELERRRHGSSLELLQEVRIVLERSEAWNLKEPDIASPDLRNVCHVPGLKQMLRSYGVRITLDPDTANPWLIFSENRRQVRLGNTRTEVPENEERFENYPMVLGTQRFNSGKHYWEVDVTGKEAWDLGVCLDSVQRKGQFLCSSRSGFWVIWLWNKQNYEASTCPQTPLHLQVPPCQVGIFLDYEAGTVSFYNINDHGSLIHTFSECAFTGPVRPFFSPGFNDRGGNAAPLTLCPLKMGW</sequence>
<dbReference type="SUPFAM" id="SSF57850">
    <property type="entry name" value="RING/U-box"/>
    <property type="match status" value="1"/>
</dbReference>
<keyword evidence="13" id="KW-0862">Zinc</keyword>
<comment type="pathway">
    <text evidence="5">Protein modification; protein ubiquitination.</text>
</comment>
<comment type="catalytic activity">
    <reaction evidence="1">
        <text>S-ubiquitinyl-[E2 ubiquitin-conjugating enzyme]-L-cysteine + [acceptor protein]-L-lysine = [E2 ubiquitin-conjugating enzyme]-L-cysteine + N(6)-ubiquitinyl-[acceptor protein]-L-lysine.</text>
        <dbReference type="EC" id="2.3.2.27"/>
    </reaction>
</comment>
<dbReference type="SUPFAM" id="SSF57845">
    <property type="entry name" value="B-box zinc-binding domain"/>
    <property type="match status" value="1"/>
</dbReference>
<dbReference type="Gene3D" id="3.30.160.60">
    <property type="entry name" value="Classic Zinc Finger"/>
    <property type="match status" value="1"/>
</dbReference>
<dbReference type="PRINTS" id="PR01406">
    <property type="entry name" value="BBOXZNFINGER"/>
</dbReference>
<evidence type="ECO:0000256" key="12">
    <source>
        <dbReference type="ARBA" id="ARBA00022786"/>
    </source>
</evidence>
<dbReference type="InterPro" id="IPR003879">
    <property type="entry name" value="Butyrophylin_SPRY"/>
</dbReference>
<organism evidence="31 32">
    <name type="scientific">Carlito syrichta</name>
    <name type="common">Philippine tarsier</name>
    <name type="synonym">Tarsius syrichta</name>
    <dbReference type="NCBI Taxonomy" id="1868482"/>
    <lineage>
        <taxon>Eukaryota</taxon>
        <taxon>Metazoa</taxon>
        <taxon>Chordata</taxon>
        <taxon>Craniata</taxon>
        <taxon>Vertebrata</taxon>
        <taxon>Euteleostomi</taxon>
        <taxon>Mammalia</taxon>
        <taxon>Eutheria</taxon>
        <taxon>Euarchontoglires</taxon>
        <taxon>Primates</taxon>
        <taxon>Haplorrhini</taxon>
        <taxon>Tarsiiformes</taxon>
        <taxon>Tarsiidae</taxon>
        <taxon>Carlito</taxon>
    </lineage>
</organism>
<feature type="coiled-coil region" evidence="27">
    <location>
        <begin position="175"/>
        <end position="227"/>
    </location>
</feature>
<evidence type="ECO:0000256" key="24">
    <source>
        <dbReference type="ARBA" id="ARBA00081331"/>
    </source>
</evidence>
<feature type="domain" description="B box-type" evidence="29">
    <location>
        <begin position="79"/>
        <end position="120"/>
    </location>
</feature>
<dbReference type="GO" id="GO:0000932">
    <property type="term" value="C:P-body"/>
    <property type="evidence" value="ECO:0007669"/>
    <property type="project" value="UniProtKB-SubCell"/>
</dbReference>
<dbReference type="PROSITE" id="PS50188">
    <property type="entry name" value="B302_SPRY"/>
    <property type="match status" value="1"/>
</dbReference>
<dbReference type="FunFam" id="2.60.120.920:FF:000004">
    <property type="entry name" value="Butyrophilin subfamily 1 member A1"/>
    <property type="match status" value="1"/>
</dbReference>
<dbReference type="EC" id="2.3.2.27" evidence="7"/>
<dbReference type="SMART" id="SM00336">
    <property type="entry name" value="BBOX"/>
    <property type="match status" value="1"/>
</dbReference>
<dbReference type="KEGG" id="csyr:103256624"/>
<keyword evidence="11 26" id="KW-0863">Zinc-finger</keyword>
<accession>A0A1U7TI32</accession>
<evidence type="ECO:0000256" key="20">
    <source>
        <dbReference type="ARBA" id="ARBA00072866"/>
    </source>
</evidence>
<gene>
    <name evidence="32" type="primary">TRIM21</name>
</gene>
<dbReference type="GO" id="GO:0010494">
    <property type="term" value="C:cytoplasmic stress granule"/>
    <property type="evidence" value="ECO:0007669"/>
    <property type="project" value="UniProtKB-SubCell"/>
</dbReference>
<dbReference type="GO" id="GO:0003677">
    <property type="term" value="F:DNA binding"/>
    <property type="evidence" value="ECO:0007669"/>
    <property type="project" value="UniProtKB-KW"/>
</dbReference>
<evidence type="ECO:0000256" key="15">
    <source>
        <dbReference type="ARBA" id="ARBA00023054"/>
    </source>
</evidence>
<evidence type="ECO:0000313" key="31">
    <source>
        <dbReference type="Proteomes" id="UP000189704"/>
    </source>
</evidence>
<reference evidence="32" key="1">
    <citation type="submission" date="2025-08" db="UniProtKB">
        <authorList>
            <consortium name="RefSeq"/>
        </authorList>
    </citation>
    <scope>IDENTIFICATION</scope>
</reference>
<evidence type="ECO:0000259" key="30">
    <source>
        <dbReference type="PROSITE" id="PS50188"/>
    </source>
</evidence>
<evidence type="ECO:0000256" key="14">
    <source>
        <dbReference type="ARBA" id="ARBA00022884"/>
    </source>
</evidence>
<evidence type="ECO:0000256" key="2">
    <source>
        <dbReference type="ARBA" id="ARBA00004201"/>
    </source>
</evidence>
<evidence type="ECO:0000259" key="28">
    <source>
        <dbReference type="PROSITE" id="PS50089"/>
    </source>
</evidence>
<dbReference type="RefSeq" id="XP_008052637.1">
    <property type="nucleotide sequence ID" value="XM_008054446.2"/>
</dbReference>
<dbReference type="CDD" id="cd19772">
    <property type="entry name" value="Bbox2_TRIM21_C-IV"/>
    <property type="match status" value="1"/>
</dbReference>
<dbReference type="Gene3D" id="3.30.40.10">
    <property type="entry name" value="Zinc/RING finger domain, C3HC4 (zinc finger)"/>
    <property type="match status" value="1"/>
</dbReference>
<dbReference type="STRING" id="1868482.ENSTSYP00000010826"/>
<dbReference type="GO" id="GO:0003723">
    <property type="term" value="F:RNA binding"/>
    <property type="evidence" value="ECO:0007669"/>
    <property type="project" value="UniProtKB-KW"/>
</dbReference>
<keyword evidence="16" id="KW-0238">DNA-binding</keyword>
<dbReference type="SMART" id="SM00184">
    <property type="entry name" value="RING"/>
    <property type="match status" value="1"/>
</dbReference>
<dbReference type="Proteomes" id="UP000189704">
    <property type="component" value="Unplaced"/>
</dbReference>
<dbReference type="CDD" id="cd16596">
    <property type="entry name" value="RING-HC_TRIM21_C-IV"/>
    <property type="match status" value="1"/>
</dbReference>
<evidence type="ECO:0000256" key="11">
    <source>
        <dbReference type="ARBA" id="ARBA00022771"/>
    </source>
</evidence>